<feature type="transmembrane region" description="Helical" evidence="2">
    <location>
        <begin position="16"/>
        <end position="38"/>
    </location>
</feature>
<dbReference type="RefSeq" id="WP_019019179.1">
    <property type="nucleotide sequence ID" value="NZ_BMXD01000006.1"/>
</dbReference>
<proteinExistence type="predicted"/>
<evidence type="ECO:0000313" key="4">
    <source>
        <dbReference type="Proteomes" id="UP001595640"/>
    </source>
</evidence>
<comment type="caution">
    <text evidence="3">The sequence shown here is derived from an EMBL/GenBank/DDBJ whole genome shotgun (WGS) entry which is preliminary data.</text>
</comment>
<protein>
    <submittedName>
        <fullName evidence="3">Uncharacterized protein</fullName>
    </submittedName>
</protein>
<dbReference type="EMBL" id="JBHRUH010000004">
    <property type="protein sequence ID" value="MFC3290922.1"/>
    <property type="molecule type" value="Genomic_DNA"/>
</dbReference>
<keyword evidence="2" id="KW-0472">Membrane</keyword>
<organism evidence="3 4">
    <name type="scientific">Modicisalibacter luteus</name>
    <dbReference type="NCBI Taxonomy" id="453962"/>
    <lineage>
        <taxon>Bacteria</taxon>
        <taxon>Pseudomonadati</taxon>
        <taxon>Pseudomonadota</taxon>
        <taxon>Gammaproteobacteria</taxon>
        <taxon>Oceanospirillales</taxon>
        <taxon>Halomonadaceae</taxon>
        <taxon>Modicisalibacter</taxon>
    </lineage>
</organism>
<keyword evidence="4" id="KW-1185">Reference proteome</keyword>
<evidence type="ECO:0000313" key="3">
    <source>
        <dbReference type="EMBL" id="MFC3290922.1"/>
    </source>
</evidence>
<keyword evidence="2" id="KW-1133">Transmembrane helix</keyword>
<dbReference type="Proteomes" id="UP001595640">
    <property type="component" value="Unassembled WGS sequence"/>
</dbReference>
<sequence>MRNFFLLRRPLPRRTVVFCHLVAQVALLLNGALWLAWQTPWLTETSWLEAWPSLALGGGLLLIAVVGVRLLADLLMLPHYVAGGLRQGFMPGAVMTRSFDRRPAVHDPHETWVNDTRPTGQPAILDEEAVGNARVIQPRRPFSTRQGAGEKADSEAAVASTPRQEPKF</sequence>
<accession>A0ABV7LWH4</accession>
<evidence type="ECO:0000256" key="2">
    <source>
        <dbReference type="SAM" id="Phobius"/>
    </source>
</evidence>
<gene>
    <name evidence="3" type="ORF">ACFOEI_02410</name>
</gene>
<feature type="transmembrane region" description="Helical" evidence="2">
    <location>
        <begin position="50"/>
        <end position="72"/>
    </location>
</feature>
<keyword evidence="2" id="KW-0812">Transmembrane</keyword>
<evidence type="ECO:0000256" key="1">
    <source>
        <dbReference type="SAM" id="MobiDB-lite"/>
    </source>
</evidence>
<name>A0ABV7LWH4_9GAMM</name>
<reference evidence="4" key="1">
    <citation type="journal article" date="2019" name="Int. J. Syst. Evol. Microbiol.">
        <title>The Global Catalogue of Microorganisms (GCM) 10K type strain sequencing project: providing services to taxonomists for standard genome sequencing and annotation.</title>
        <authorList>
            <consortium name="The Broad Institute Genomics Platform"/>
            <consortium name="The Broad Institute Genome Sequencing Center for Infectious Disease"/>
            <person name="Wu L."/>
            <person name="Ma J."/>
        </authorList>
    </citation>
    <scope>NUCLEOTIDE SEQUENCE [LARGE SCALE GENOMIC DNA]</scope>
    <source>
        <strain evidence="4">KCTC 12847</strain>
    </source>
</reference>
<feature type="region of interest" description="Disordered" evidence="1">
    <location>
        <begin position="135"/>
        <end position="168"/>
    </location>
</feature>